<keyword evidence="1" id="KW-0732">Signal</keyword>
<dbReference type="Proteomes" id="UP000315369">
    <property type="component" value="Unassembled WGS sequence"/>
</dbReference>
<protein>
    <recommendedName>
        <fullName evidence="4">Secreted protein</fullName>
    </recommendedName>
</protein>
<feature type="signal peptide" evidence="1">
    <location>
        <begin position="1"/>
        <end position="21"/>
    </location>
</feature>
<proteinExistence type="predicted"/>
<comment type="caution">
    <text evidence="2">The sequence shown here is derived from an EMBL/GenBank/DDBJ whole genome shotgun (WGS) entry which is preliminary data.</text>
</comment>
<gene>
    <name evidence="2" type="ORF">FJV41_21870</name>
</gene>
<feature type="chain" id="PRO_5021994220" description="Secreted protein" evidence="1">
    <location>
        <begin position="22"/>
        <end position="104"/>
    </location>
</feature>
<evidence type="ECO:0000313" key="2">
    <source>
        <dbReference type="EMBL" id="TQF13797.1"/>
    </source>
</evidence>
<evidence type="ECO:0000256" key="1">
    <source>
        <dbReference type="SAM" id="SignalP"/>
    </source>
</evidence>
<name>A0A540WXR3_9BACT</name>
<keyword evidence="3" id="KW-1185">Reference proteome</keyword>
<dbReference type="EMBL" id="VIFM01000087">
    <property type="protein sequence ID" value="TQF13797.1"/>
    <property type="molecule type" value="Genomic_DNA"/>
</dbReference>
<organism evidence="2 3">
    <name type="scientific">Myxococcus llanfairpwllgwyngyllgogerychwyrndrobwllllantysiliogogogochensis</name>
    <dbReference type="NCBI Taxonomy" id="2590453"/>
    <lineage>
        <taxon>Bacteria</taxon>
        <taxon>Pseudomonadati</taxon>
        <taxon>Myxococcota</taxon>
        <taxon>Myxococcia</taxon>
        <taxon>Myxococcales</taxon>
        <taxon>Cystobacterineae</taxon>
        <taxon>Myxococcaceae</taxon>
        <taxon>Myxococcus</taxon>
    </lineage>
</organism>
<accession>A0A540WXR3</accession>
<dbReference type="OrthoDB" id="5383119at2"/>
<evidence type="ECO:0008006" key="4">
    <source>
        <dbReference type="Google" id="ProtNLM"/>
    </source>
</evidence>
<evidence type="ECO:0000313" key="3">
    <source>
        <dbReference type="Proteomes" id="UP000315369"/>
    </source>
</evidence>
<dbReference type="RefSeq" id="WP_141644470.1">
    <property type="nucleotide sequence ID" value="NZ_VIFM01000087.1"/>
</dbReference>
<dbReference type="AlphaFoldDB" id="A0A540WXR3"/>
<sequence>MTLKPAFGFVLALTVAVGMIAATFPRDEPVADDSTTPAASACDADKQKLLMSRARSGLPLDATPALFSDEPVGLLGYCSYDCSSCSSTAECRARGAGSCYNICP</sequence>
<reference evidence="2 3" key="1">
    <citation type="submission" date="2019-06" db="EMBL/GenBank/DDBJ databases">
        <authorList>
            <person name="Livingstone P."/>
            <person name="Whitworth D."/>
        </authorList>
    </citation>
    <scope>NUCLEOTIDE SEQUENCE [LARGE SCALE GENOMIC DNA]</scope>
    <source>
        <strain evidence="2 3">AM401</strain>
    </source>
</reference>